<evidence type="ECO:0000313" key="4">
    <source>
        <dbReference type="Proteomes" id="UP000627838"/>
    </source>
</evidence>
<keyword evidence="2" id="KW-0812">Transmembrane</keyword>
<dbReference type="RefSeq" id="WP_192759332.1">
    <property type="nucleotide sequence ID" value="NZ_JADBDZ010000001.1"/>
</dbReference>
<proteinExistence type="predicted"/>
<sequence length="397" mass="42770">MDEIDALRGMRTALAEKEHPDALAARIDWRREPAPRARRRRRVAIPLVSVVAAGAAATAAVALVPDDGGAGGGGEVRAEPGNVLLVAAQNAAKAPSGRYWHTETVRGEIFGVGKNAKNHYKVDARQRIIRWTGPDGMVNSSNVDEDARPLTAEDERKWRAAGAPDQIEVPNPDGNTPAHIYMDATFDTPMPFPPSPYEDEFGLTAKEVAELPTDADALRNVLLGLEGNWHAYTSDDTGKEPIRALDGAERTRALSEVAGTLLSTAPAPPKVRAAAFRMLADLPGVKAGGEAKDRMGREGTVVSLPLETTMPLGLYTAPKQLGTYTRQWIIDPDKGALLAIRDLVATPPKGSRPLPPGDLGQRRSLDAEDMPDRFHKPGELAGYQLFAVAEWTDEQPK</sequence>
<feature type="compositionally biased region" description="Basic and acidic residues" evidence="1">
    <location>
        <begin position="360"/>
        <end position="377"/>
    </location>
</feature>
<protein>
    <recommendedName>
        <fullName evidence="5">CU044_5270 family protein</fullName>
    </recommendedName>
</protein>
<name>A0ABR9JQ28_9ACTN</name>
<keyword evidence="2" id="KW-1133">Transmembrane helix</keyword>
<accession>A0ABR9JQ28</accession>
<gene>
    <name evidence="3" type="ORF">H4W34_002505</name>
</gene>
<feature type="transmembrane region" description="Helical" evidence="2">
    <location>
        <begin position="43"/>
        <end position="64"/>
    </location>
</feature>
<feature type="region of interest" description="Disordered" evidence="1">
    <location>
        <begin position="346"/>
        <end position="377"/>
    </location>
</feature>
<dbReference type="NCBIfam" id="NF038083">
    <property type="entry name" value="CU044_5270_fam"/>
    <property type="match status" value="1"/>
</dbReference>
<evidence type="ECO:0000313" key="3">
    <source>
        <dbReference type="EMBL" id="MBE1532672.1"/>
    </source>
</evidence>
<dbReference type="InterPro" id="IPR047789">
    <property type="entry name" value="CU044_5270-like"/>
</dbReference>
<evidence type="ECO:0000256" key="2">
    <source>
        <dbReference type="SAM" id="Phobius"/>
    </source>
</evidence>
<evidence type="ECO:0000256" key="1">
    <source>
        <dbReference type="SAM" id="MobiDB-lite"/>
    </source>
</evidence>
<keyword evidence="4" id="KW-1185">Reference proteome</keyword>
<dbReference type="EMBL" id="JADBDZ010000001">
    <property type="protein sequence ID" value="MBE1532672.1"/>
    <property type="molecule type" value="Genomic_DNA"/>
</dbReference>
<evidence type="ECO:0008006" key="5">
    <source>
        <dbReference type="Google" id="ProtNLM"/>
    </source>
</evidence>
<keyword evidence="2" id="KW-0472">Membrane</keyword>
<reference evidence="3 4" key="1">
    <citation type="submission" date="2020-10" db="EMBL/GenBank/DDBJ databases">
        <title>Sequencing the genomes of 1000 actinobacteria strains.</title>
        <authorList>
            <person name="Klenk H.-P."/>
        </authorList>
    </citation>
    <scope>NUCLEOTIDE SEQUENCE [LARGE SCALE GENOMIC DNA]</scope>
    <source>
        <strain evidence="3 4">DSM 46744</strain>
    </source>
</reference>
<comment type="caution">
    <text evidence="3">The sequence shown here is derived from an EMBL/GenBank/DDBJ whole genome shotgun (WGS) entry which is preliminary data.</text>
</comment>
<dbReference type="Proteomes" id="UP000627838">
    <property type="component" value="Unassembled WGS sequence"/>
</dbReference>
<organism evidence="3 4">
    <name type="scientific">Actinomadura algeriensis</name>
    <dbReference type="NCBI Taxonomy" id="1679523"/>
    <lineage>
        <taxon>Bacteria</taxon>
        <taxon>Bacillati</taxon>
        <taxon>Actinomycetota</taxon>
        <taxon>Actinomycetes</taxon>
        <taxon>Streptosporangiales</taxon>
        <taxon>Thermomonosporaceae</taxon>
        <taxon>Actinomadura</taxon>
    </lineage>
</organism>